<dbReference type="Gene3D" id="2.60.450.10">
    <property type="entry name" value="Lipopolysaccharide (LPS) transport protein A like domain"/>
    <property type="match status" value="1"/>
</dbReference>
<dbReference type="InterPro" id="IPR020889">
    <property type="entry name" value="LipoPS_assembly_LptD"/>
</dbReference>
<gene>
    <name evidence="6" type="ORF">LCGC14_0984030</name>
</gene>
<evidence type="ECO:0008006" key="7">
    <source>
        <dbReference type="Google" id="ProtNLM"/>
    </source>
</evidence>
<feature type="domain" description="LptD C-terminal" evidence="5">
    <location>
        <begin position="297"/>
        <end position="662"/>
    </location>
</feature>
<keyword evidence="2" id="KW-0472">Membrane</keyword>
<dbReference type="Pfam" id="PF04453">
    <property type="entry name" value="LptD"/>
    <property type="match status" value="1"/>
</dbReference>
<dbReference type="GO" id="GO:0043165">
    <property type="term" value="P:Gram-negative-bacterium-type cell outer membrane assembly"/>
    <property type="evidence" value="ECO:0007669"/>
    <property type="project" value="InterPro"/>
</dbReference>
<comment type="caution">
    <text evidence="6">The sequence shown here is derived from an EMBL/GenBank/DDBJ whole genome shotgun (WGS) entry which is preliminary data.</text>
</comment>
<dbReference type="InterPro" id="IPR005653">
    <property type="entry name" value="OstA-like_N"/>
</dbReference>
<evidence type="ECO:0000313" key="6">
    <source>
        <dbReference type="EMBL" id="KKN15637.1"/>
    </source>
</evidence>
<dbReference type="Pfam" id="PF03968">
    <property type="entry name" value="LptD_N"/>
    <property type="match status" value="1"/>
</dbReference>
<evidence type="ECO:0000259" key="4">
    <source>
        <dbReference type="Pfam" id="PF03968"/>
    </source>
</evidence>
<name>A0A0F9NU56_9ZZZZ</name>
<dbReference type="InterPro" id="IPR007543">
    <property type="entry name" value="LptD_C"/>
</dbReference>
<feature type="domain" description="Organic solvent tolerance-like N-terminal" evidence="4">
    <location>
        <begin position="50"/>
        <end position="178"/>
    </location>
</feature>
<dbReference type="InterPro" id="IPR050218">
    <property type="entry name" value="LptD"/>
</dbReference>
<dbReference type="PANTHER" id="PTHR30189:SF1">
    <property type="entry name" value="LPS-ASSEMBLY PROTEIN LPTD"/>
    <property type="match status" value="1"/>
</dbReference>
<keyword evidence="3" id="KW-0998">Cell outer membrane</keyword>
<dbReference type="GO" id="GO:0009279">
    <property type="term" value="C:cell outer membrane"/>
    <property type="evidence" value="ECO:0007669"/>
    <property type="project" value="InterPro"/>
</dbReference>
<dbReference type="EMBL" id="LAZR01003693">
    <property type="protein sequence ID" value="KKN15637.1"/>
    <property type="molecule type" value="Genomic_DNA"/>
</dbReference>
<evidence type="ECO:0000256" key="2">
    <source>
        <dbReference type="ARBA" id="ARBA00023136"/>
    </source>
</evidence>
<evidence type="ECO:0000256" key="3">
    <source>
        <dbReference type="ARBA" id="ARBA00023237"/>
    </source>
</evidence>
<evidence type="ECO:0000256" key="1">
    <source>
        <dbReference type="ARBA" id="ARBA00022729"/>
    </source>
</evidence>
<dbReference type="GO" id="GO:1990351">
    <property type="term" value="C:transporter complex"/>
    <property type="evidence" value="ECO:0007669"/>
    <property type="project" value="TreeGrafter"/>
</dbReference>
<protein>
    <recommendedName>
        <fullName evidence="7">LPS-assembly protein LptD</fullName>
    </recommendedName>
</protein>
<keyword evidence="1" id="KW-0732">Signal</keyword>
<dbReference type="GO" id="GO:0015920">
    <property type="term" value="P:lipopolysaccharide transport"/>
    <property type="evidence" value="ECO:0007669"/>
    <property type="project" value="InterPro"/>
</dbReference>
<evidence type="ECO:0000259" key="5">
    <source>
        <dbReference type="Pfam" id="PF04453"/>
    </source>
</evidence>
<organism evidence="6">
    <name type="scientific">marine sediment metagenome</name>
    <dbReference type="NCBI Taxonomy" id="412755"/>
    <lineage>
        <taxon>unclassified sequences</taxon>
        <taxon>metagenomes</taxon>
        <taxon>ecological metagenomes</taxon>
    </lineage>
</organism>
<dbReference type="AlphaFoldDB" id="A0A0F9NU56"/>
<proteinExistence type="inferred from homology"/>
<reference evidence="6" key="1">
    <citation type="journal article" date="2015" name="Nature">
        <title>Complex archaea that bridge the gap between prokaryotes and eukaryotes.</title>
        <authorList>
            <person name="Spang A."/>
            <person name="Saw J.H."/>
            <person name="Jorgensen S.L."/>
            <person name="Zaremba-Niedzwiedzka K."/>
            <person name="Martijn J."/>
            <person name="Lind A.E."/>
            <person name="van Eijk R."/>
            <person name="Schleper C."/>
            <person name="Guy L."/>
            <person name="Ettema T.J."/>
        </authorList>
    </citation>
    <scope>NUCLEOTIDE SEQUENCE</scope>
</reference>
<accession>A0A0F9NU56</accession>
<dbReference type="HAMAP" id="MF_01411">
    <property type="entry name" value="LPS_assembly_LptD"/>
    <property type="match status" value="1"/>
</dbReference>
<sequence>MRKLIIFSTVTLTCFSSLVQSEVSWPLCDITSDADFLPYVENTEETAVDVKADDAEMTEGGISVFTGNVVVNRSGQELIADRATYDQATGDVTAQGNINLRDSDMILKSQQANWSMSKDEGTLTDTQYRLRETHARGEASRVHREGKVKTKLDDATYTTCAPGDDAWVLKASKVYLNHEDAVGTARDVVIRLGGVPVFYTPYLSFPLSDERKSGFLIPSFGTSDKTGFDLSTPYYWNISPNTDATLTPRYMADRGLMMLGEFRYLHNLGEGVIDAGFLSSDDLKNDGSNSNPNYQEDRKHFSWQNTSQLTSRWSSTLDYNYVSDRSYLEDFGSSLSLASTTHLNRELNVAYNADNWNFTGRLKGYQTLTDDITPYKQLPQLRFNGVLPDQAMGLSYGLTAEYVDFEHDELTSGQRFDIEPSVSLPWRKAAGFVTPRLALRHTQYNLTENDTSVDNKTPSRTLPVASVDSGLFFDRDMTIFGNSYTQTLEPRAFYLYIPEQDQSDIPIFDSGLRTFNMGQMFAYDRFSGADRVGDANQVTTGITSRIIEQQSGREVFRVSLGQIHYFQDRKVSIIDNTVNTRGDSDMVAEVAASIAKEWTARGEIQWDPRNNSNSLSAVTLRYRGDNGQILNFSHRYRRDAINTTDGLQQIDISGRIPFNQQWSMIGRWYHSIEENRTLEALAGLEYGSCCWATRLVLRDYVNSATELDRNLAIFFQVELKGLGNFGQKSDSLLENSILGYGS</sequence>
<dbReference type="PANTHER" id="PTHR30189">
    <property type="entry name" value="LPS-ASSEMBLY PROTEIN"/>
    <property type="match status" value="1"/>
</dbReference>